<gene>
    <name evidence="1" type="ORF">M975_2019</name>
</gene>
<dbReference type="AlphaFoldDB" id="A0A1B7IQW1"/>
<evidence type="ECO:0000313" key="1">
    <source>
        <dbReference type="EMBL" id="OAT32127.1"/>
    </source>
</evidence>
<accession>A0A1B7IQW1</accession>
<proteinExistence type="predicted"/>
<dbReference type="RefSeq" id="WP_064559081.1">
    <property type="nucleotide sequence ID" value="NZ_LXER01000017.1"/>
</dbReference>
<organism evidence="1 2">
    <name type="scientific">Buttiauxella brennerae ATCC 51605</name>
    <dbReference type="NCBI Taxonomy" id="1354251"/>
    <lineage>
        <taxon>Bacteria</taxon>
        <taxon>Pseudomonadati</taxon>
        <taxon>Pseudomonadota</taxon>
        <taxon>Gammaproteobacteria</taxon>
        <taxon>Enterobacterales</taxon>
        <taxon>Enterobacteriaceae</taxon>
        <taxon>Buttiauxella</taxon>
    </lineage>
</organism>
<dbReference type="EMBL" id="LXER01000017">
    <property type="protein sequence ID" value="OAT32127.1"/>
    <property type="molecule type" value="Genomic_DNA"/>
</dbReference>
<dbReference type="Proteomes" id="UP000078410">
    <property type="component" value="Unassembled WGS sequence"/>
</dbReference>
<evidence type="ECO:0000313" key="2">
    <source>
        <dbReference type="Proteomes" id="UP000078410"/>
    </source>
</evidence>
<keyword evidence="2" id="KW-1185">Reference proteome</keyword>
<dbReference type="InterPro" id="IPR019289">
    <property type="entry name" value="Phage_tail_E/E"/>
</dbReference>
<dbReference type="OrthoDB" id="7366507at2"/>
<reference evidence="1 2" key="1">
    <citation type="submission" date="2016-04" db="EMBL/GenBank/DDBJ databases">
        <title>ATOL: Assembling a taxonomically balanced genome-scale reconstruction of the evolutionary history of the Enterobacteriaceae.</title>
        <authorList>
            <person name="Plunkett G.III."/>
            <person name="Neeno-Eckwall E.C."/>
            <person name="Glasner J.D."/>
            <person name="Perna N.T."/>
        </authorList>
    </citation>
    <scope>NUCLEOTIDE SEQUENCE [LARGE SCALE GENOMIC DNA]</scope>
    <source>
        <strain evidence="1 2">ATCC 51605</strain>
    </source>
</reference>
<dbReference type="PATRIC" id="fig|1354251.4.peg.2089"/>
<protein>
    <submittedName>
        <fullName evidence="1">Tail protein</fullName>
    </submittedName>
</protein>
<dbReference type="Pfam" id="PF10109">
    <property type="entry name" value="Phage_TAC_7"/>
    <property type="match status" value="1"/>
</dbReference>
<comment type="caution">
    <text evidence="1">The sequence shown here is derived from an EMBL/GenBank/DDBJ whole genome shotgun (WGS) entry which is preliminary data.</text>
</comment>
<sequence length="110" mass="12135">MKDDAITTENTELPKTEATVKLDNPLLRGANTITEIIVRKPQSGALRGTRLQALMDMDVDSMMIVLPRVTTPSLTKTEIMLMEPADLLQLSIELVSFLLPKSVTLDSPQN</sequence>
<name>A0A1B7IQW1_9ENTR</name>